<dbReference type="InterPro" id="IPR015421">
    <property type="entry name" value="PyrdxlP-dep_Trfase_major"/>
</dbReference>
<dbReference type="Gene3D" id="3.40.640.10">
    <property type="entry name" value="Type I PLP-dependent aspartate aminotransferase-like (Major domain)"/>
    <property type="match status" value="1"/>
</dbReference>
<evidence type="ECO:0000313" key="10">
    <source>
        <dbReference type="Proteomes" id="UP000334820"/>
    </source>
</evidence>
<dbReference type="GO" id="GO:0006520">
    <property type="term" value="P:amino acid metabolic process"/>
    <property type="evidence" value="ECO:0007669"/>
    <property type="project" value="InterPro"/>
</dbReference>
<proteinExistence type="inferred from homology"/>
<dbReference type="GO" id="GO:0030170">
    <property type="term" value="F:pyridoxal phosphate binding"/>
    <property type="evidence" value="ECO:0007669"/>
    <property type="project" value="InterPro"/>
</dbReference>
<feature type="region of interest" description="Disordered" evidence="7">
    <location>
        <begin position="1"/>
        <end position="20"/>
    </location>
</feature>
<evidence type="ECO:0000256" key="4">
    <source>
        <dbReference type="ARBA" id="ARBA00022679"/>
    </source>
</evidence>
<feature type="region of interest" description="Disordered" evidence="7">
    <location>
        <begin position="412"/>
        <end position="443"/>
    </location>
</feature>
<keyword evidence="4 6" id="KW-0808">Transferase</keyword>
<evidence type="ECO:0000256" key="1">
    <source>
        <dbReference type="ARBA" id="ARBA00001933"/>
    </source>
</evidence>
<evidence type="ECO:0000313" key="9">
    <source>
        <dbReference type="EMBL" id="GER84821.1"/>
    </source>
</evidence>
<evidence type="ECO:0000256" key="7">
    <source>
        <dbReference type="SAM" id="MobiDB-lite"/>
    </source>
</evidence>
<dbReference type="Proteomes" id="UP000334820">
    <property type="component" value="Unassembled WGS sequence"/>
</dbReference>
<comment type="cofactor">
    <cofactor evidence="1 6">
        <name>pyridoxal 5'-phosphate</name>
        <dbReference type="ChEBI" id="CHEBI:597326"/>
    </cofactor>
</comment>
<reference evidence="9 10" key="1">
    <citation type="journal article" date="2019" name="Int. J. Syst. Evol. Microbiol.">
        <title>Thermogemmatispora aurantia sp. nov. and Thermogemmatispora argillosa sp. nov., within the class Ktedonobacteria, and emended description of the genus Thermogemmatispora.</title>
        <authorList>
            <person name="Zheng Y."/>
            <person name="Wang C.M."/>
            <person name="Sakai Y."/>
            <person name="Abe K."/>
            <person name="Yokota A."/>
            <person name="Yabe S."/>
        </authorList>
    </citation>
    <scope>NUCLEOTIDE SEQUENCE [LARGE SCALE GENOMIC DNA]</scope>
    <source>
        <strain evidence="9 10">A1-2</strain>
    </source>
</reference>
<dbReference type="GO" id="GO:0008483">
    <property type="term" value="F:transaminase activity"/>
    <property type="evidence" value="ECO:0007669"/>
    <property type="project" value="UniProtKB-KW"/>
</dbReference>
<organism evidence="9 10">
    <name type="scientific">Thermogemmatispora aurantia</name>
    <dbReference type="NCBI Taxonomy" id="2045279"/>
    <lineage>
        <taxon>Bacteria</taxon>
        <taxon>Bacillati</taxon>
        <taxon>Chloroflexota</taxon>
        <taxon>Ktedonobacteria</taxon>
        <taxon>Thermogemmatisporales</taxon>
        <taxon>Thermogemmatisporaceae</taxon>
        <taxon>Thermogemmatispora</taxon>
    </lineage>
</organism>
<dbReference type="InterPro" id="IPR015424">
    <property type="entry name" value="PyrdxlP-dep_Trfase"/>
</dbReference>
<feature type="compositionally biased region" description="Basic and acidic residues" evidence="7">
    <location>
        <begin position="419"/>
        <end position="433"/>
    </location>
</feature>
<gene>
    <name evidence="9" type="ORF">KTAU_34570</name>
</gene>
<sequence length="443" mass="48671">MQQGISEGREEPGQRLWQRLPPNPLAELRQVAEEQERAGQALLRLEIGEPSFRTPPHIIAAALASLQEEAQTYGPSCGWPWLRELLAEKIRRVNGYEVSPANIGVTVGGTGAVQLALLATVGEGDEVLLPNPGWPHYYRQLAITGARPVPYPLDPASGWLPDLPELERRVSARTRLLIVNSPGNPTGAVFPREVVAALLDFARRHRLLLLSDECYDELVFEGEHVSPATLLTPAEREREIFIGVYSFSKTYAMTGWRIGYLVASQTLMRSLSQVLDASYTSLPLATQRAAAAALSGPQDCVAQMRSAYRQRRDRAVALLKRYGRYEYTPHGAFYILVNIASKGNGRQHSNSRDSAQSSAFALELLRRRNVLVVPGGLFGTRTVNHVRVSLGAEEETIEQGLSTICELCEEEEHAPGVGEAREHSEELGQHSARENQSALGSGG</sequence>
<accession>A0A5J4KEI5</accession>
<dbReference type="InterPro" id="IPR004838">
    <property type="entry name" value="NHTrfase_class1_PyrdxlP-BS"/>
</dbReference>
<dbReference type="InterPro" id="IPR004839">
    <property type="entry name" value="Aminotransferase_I/II_large"/>
</dbReference>
<dbReference type="PANTHER" id="PTHR46383">
    <property type="entry name" value="ASPARTATE AMINOTRANSFERASE"/>
    <property type="match status" value="1"/>
</dbReference>
<evidence type="ECO:0000256" key="3">
    <source>
        <dbReference type="ARBA" id="ARBA00022576"/>
    </source>
</evidence>
<dbReference type="RefSeq" id="WP_151729388.1">
    <property type="nucleotide sequence ID" value="NZ_BKZV01000005.1"/>
</dbReference>
<dbReference type="AlphaFoldDB" id="A0A5J4KEI5"/>
<dbReference type="InterPro" id="IPR050596">
    <property type="entry name" value="AspAT/PAT-like"/>
</dbReference>
<feature type="domain" description="Aminotransferase class I/classII large" evidence="8">
    <location>
        <begin position="43"/>
        <end position="404"/>
    </location>
</feature>
<feature type="compositionally biased region" description="Polar residues" evidence="7">
    <location>
        <begin position="434"/>
        <end position="443"/>
    </location>
</feature>
<protein>
    <recommendedName>
        <fullName evidence="6">Aminotransferase</fullName>
        <ecNumber evidence="6">2.6.1.-</ecNumber>
    </recommendedName>
</protein>
<evidence type="ECO:0000259" key="8">
    <source>
        <dbReference type="Pfam" id="PF00155"/>
    </source>
</evidence>
<dbReference type="PRINTS" id="PR00753">
    <property type="entry name" value="ACCSYNTHASE"/>
</dbReference>
<evidence type="ECO:0000256" key="5">
    <source>
        <dbReference type="ARBA" id="ARBA00022898"/>
    </source>
</evidence>
<comment type="caution">
    <text evidence="9">The sequence shown here is derived from an EMBL/GenBank/DDBJ whole genome shotgun (WGS) entry which is preliminary data.</text>
</comment>
<keyword evidence="5" id="KW-0663">Pyridoxal phosphate</keyword>
<evidence type="ECO:0000256" key="2">
    <source>
        <dbReference type="ARBA" id="ARBA00007441"/>
    </source>
</evidence>
<dbReference type="EMBL" id="BKZV01000005">
    <property type="protein sequence ID" value="GER84821.1"/>
    <property type="molecule type" value="Genomic_DNA"/>
</dbReference>
<dbReference type="EC" id="2.6.1.-" evidence="6"/>
<comment type="similarity">
    <text evidence="2 6">Belongs to the class-I pyridoxal-phosphate-dependent aminotransferase family.</text>
</comment>
<dbReference type="CDD" id="cd00609">
    <property type="entry name" value="AAT_like"/>
    <property type="match status" value="1"/>
</dbReference>
<name>A0A5J4KEI5_9CHLR</name>
<dbReference type="SUPFAM" id="SSF53383">
    <property type="entry name" value="PLP-dependent transferases"/>
    <property type="match status" value="1"/>
</dbReference>
<keyword evidence="10" id="KW-1185">Reference proteome</keyword>
<evidence type="ECO:0000256" key="6">
    <source>
        <dbReference type="RuleBase" id="RU000481"/>
    </source>
</evidence>
<dbReference type="Pfam" id="PF00155">
    <property type="entry name" value="Aminotran_1_2"/>
    <property type="match status" value="1"/>
</dbReference>
<dbReference type="PROSITE" id="PS00105">
    <property type="entry name" value="AA_TRANSFER_CLASS_1"/>
    <property type="match status" value="1"/>
</dbReference>
<keyword evidence="3 6" id="KW-0032">Aminotransferase</keyword>